<dbReference type="PANTHER" id="PTHR46517">
    <property type="entry name" value="FRUCTOSE-2,6-BISPHOSPHATASE TIGAR"/>
    <property type="match status" value="1"/>
</dbReference>
<dbReference type="PANTHER" id="PTHR46517:SF1">
    <property type="entry name" value="FRUCTOSE-2,6-BISPHOSPHATASE TIGAR"/>
    <property type="match status" value="1"/>
</dbReference>
<protein>
    <recommendedName>
        <fullName evidence="6">Phosphoglycerate mutase</fullName>
    </recommendedName>
</protein>
<dbReference type="AlphaFoldDB" id="A0A1F7W6R6"/>
<dbReference type="InterPro" id="IPR051695">
    <property type="entry name" value="Phosphoglycerate_Mutase"/>
</dbReference>
<dbReference type="InterPro" id="IPR029033">
    <property type="entry name" value="His_PPase_superfam"/>
</dbReference>
<evidence type="ECO:0000313" key="4">
    <source>
        <dbReference type="EMBL" id="OGL98469.1"/>
    </source>
</evidence>
<feature type="binding site" evidence="3">
    <location>
        <begin position="83"/>
        <end position="86"/>
    </location>
    <ligand>
        <name>substrate</name>
    </ligand>
</feature>
<evidence type="ECO:0000313" key="5">
    <source>
        <dbReference type="Proteomes" id="UP000176501"/>
    </source>
</evidence>
<dbReference type="SUPFAM" id="SSF53254">
    <property type="entry name" value="Phosphoglycerate mutase-like"/>
    <property type="match status" value="1"/>
</dbReference>
<feature type="binding site" evidence="3">
    <location>
        <position position="59"/>
    </location>
    <ligand>
        <name>substrate</name>
    </ligand>
</feature>
<dbReference type="GO" id="GO:0043456">
    <property type="term" value="P:regulation of pentose-phosphate shunt"/>
    <property type="evidence" value="ECO:0007669"/>
    <property type="project" value="TreeGrafter"/>
</dbReference>
<evidence type="ECO:0000256" key="1">
    <source>
        <dbReference type="ARBA" id="ARBA00022801"/>
    </source>
</evidence>
<evidence type="ECO:0000256" key="2">
    <source>
        <dbReference type="PIRSR" id="PIRSR613078-1"/>
    </source>
</evidence>
<accession>A0A1F7W6R6</accession>
<dbReference type="GO" id="GO:0004331">
    <property type="term" value="F:fructose-2,6-bisphosphate 2-phosphatase activity"/>
    <property type="evidence" value="ECO:0007669"/>
    <property type="project" value="TreeGrafter"/>
</dbReference>
<dbReference type="GO" id="GO:0005829">
    <property type="term" value="C:cytosol"/>
    <property type="evidence" value="ECO:0007669"/>
    <property type="project" value="TreeGrafter"/>
</dbReference>
<dbReference type="SMART" id="SM00855">
    <property type="entry name" value="PGAM"/>
    <property type="match status" value="1"/>
</dbReference>
<feature type="active site" description="Proton donor/acceptor" evidence="2">
    <location>
        <position position="83"/>
    </location>
</feature>
<evidence type="ECO:0000256" key="3">
    <source>
        <dbReference type="PIRSR" id="PIRSR613078-2"/>
    </source>
</evidence>
<name>A0A1F7W6R6_9BACT</name>
<dbReference type="Gene3D" id="3.40.50.1240">
    <property type="entry name" value="Phosphoglycerate mutase-like"/>
    <property type="match status" value="1"/>
</dbReference>
<sequence length="177" mass="19743">MSVAIVFESHATTFDNENHVSSGHNDAELSLLGIEQAKELGARRQGEHFDAVFCSDLSRSYRTGEIAFDGTGVSVVRDARWREVDYGDMTQRPADEVAAMKPACIDKPFPNGESYEQSSARMKSFLDDLARDYDGKRVMIIGHRATQYALERHIGGVPLATVVPATWSWQPGWEYTL</sequence>
<organism evidence="4 5">
    <name type="scientific">Candidatus Uhrbacteria bacterium RIFOXYB2_FULL_57_15</name>
    <dbReference type="NCBI Taxonomy" id="1802422"/>
    <lineage>
        <taxon>Bacteria</taxon>
        <taxon>Candidatus Uhriibacteriota</taxon>
    </lineage>
</organism>
<dbReference type="InterPro" id="IPR013078">
    <property type="entry name" value="His_Pase_superF_clade-1"/>
</dbReference>
<gene>
    <name evidence="4" type="ORF">A2304_02135</name>
</gene>
<keyword evidence="1" id="KW-0378">Hydrolase</keyword>
<reference evidence="4 5" key="1">
    <citation type="journal article" date="2016" name="Nat. Commun.">
        <title>Thousands of microbial genomes shed light on interconnected biogeochemical processes in an aquifer system.</title>
        <authorList>
            <person name="Anantharaman K."/>
            <person name="Brown C.T."/>
            <person name="Hug L.A."/>
            <person name="Sharon I."/>
            <person name="Castelle C.J."/>
            <person name="Probst A.J."/>
            <person name="Thomas B.C."/>
            <person name="Singh A."/>
            <person name="Wilkins M.J."/>
            <person name="Karaoz U."/>
            <person name="Brodie E.L."/>
            <person name="Williams K.H."/>
            <person name="Hubbard S.S."/>
            <person name="Banfield J.F."/>
        </authorList>
    </citation>
    <scope>NUCLEOTIDE SEQUENCE [LARGE SCALE GENOMIC DNA]</scope>
</reference>
<dbReference type="Pfam" id="PF00300">
    <property type="entry name" value="His_Phos_1"/>
    <property type="match status" value="1"/>
</dbReference>
<dbReference type="EMBL" id="MGFE01000020">
    <property type="protein sequence ID" value="OGL98469.1"/>
    <property type="molecule type" value="Genomic_DNA"/>
</dbReference>
<dbReference type="GO" id="GO:0045820">
    <property type="term" value="P:negative regulation of glycolytic process"/>
    <property type="evidence" value="ECO:0007669"/>
    <property type="project" value="TreeGrafter"/>
</dbReference>
<dbReference type="Proteomes" id="UP000176501">
    <property type="component" value="Unassembled WGS sequence"/>
</dbReference>
<evidence type="ECO:0008006" key="6">
    <source>
        <dbReference type="Google" id="ProtNLM"/>
    </source>
</evidence>
<feature type="active site" description="Tele-phosphohistidine intermediate" evidence="2">
    <location>
        <position position="10"/>
    </location>
</feature>
<comment type="caution">
    <text evidence="4">The sequence shown here is derived from an EMBL/GenBank/DDBJ whole genome shotgun (WGS) entry which is preliminary data.</text>
</comment>
<proteinExistence type="predicted"/>